<sequence length="168" mass="18378">MPFMMSTRALARLDHAALRAAGQRSAEGRPSRIGGAAAPYAVFATVGYARTRLRHVLRLRRWVPVISQADDLHPLIEGALSPAIRLRIPAGSVTREFLAAYDSTRHFALSPIAPCPQCGARVPTVCINNLADYGDWLRGAQDLAESPFYRTSPAHHDDCPLPRQPLTT</sequence>
<dbReference type="EMBL" id="BNBE01000003">
    <property type="protein sequence ID" value="GHG22695.1"/>
    <property type="molecule type" value="Genomic_DNA"/>
</dbReference>
<reference evidence="1" key="1">
    <citation type="journal article" date="2014" name="Int. J. Syst. Evol. Microbiol.">
        <title>Complete genome sequence of Corynebacterium casei LMG S-19264T (=DSM 44701T), isolated from a smear-ripened cheese.</title>
        <authorList>
            <consortium name="US DOE Joint Genome Institute (JGI-PGF)"/>
            <person name="Walter F."/>
            <person name="Albersmeier A."/>
            <person name="Kalinowski J."/>
            <person name="Ruckert C."/>
        </authorList>
    </citation>
    <scope>NUCLEOTIDE SEQUENCE</scope>
    <source>
        <strain evidence="1">JCM 4122</strain>
    </source>
</reference>
<dbReference type="Proteomes" id="UP000632849">
    <property type="component" value="Unassembled WGS sequence"/>
</dbReference>
<accession>A0A919BW86</accession>
<keyword evidence="2" id="KW-1185">Reference proteome</keyword>
<gene>
    <name evidence="1" type="ORF">GCM10017667_68320</name>
</gene>
<evidence type="ECO:0000313" key="1">
    <source>
        <dbReference type="EMBL" id="GHG22695.1"/>
    </source>
</evidence>
<evidence type="ECO:0000313" key="2">
    <source>
        <dbReference type="Proteomes" id="UP000632849"/>
    </source>
</evidence>
<organism evidence="1 2">
    <name type="scientific">Streptomyces filamentosus</name>
    <name type="common">Streptomyces roseosporus</name>
    <dbReference type="NCBI Taxonomy" id="67294"/>
    <lineage>
        <taxon>Bacteria</taxon>
        <taxon>Bacillati</taxon>
        <taxon>Actinomycetota</taxon>
        <taxon>Actinomycetes</taxon>
        <taxon>Kitasatosporales</taxon>
        <taxon>Streptomycetaceae</taxon>
        <taxon>Streptomyces</taxon>
    </lineage>
</organism>
<dbReference type="AlphaFoldDB" id="A0A919BW86"/>
<reference evidence="1" key="2">
    <citation type="submission" date="2020-09" db="EMBL/GenBank/DDBJ databases">
        <authorList>
            <person name="Sun Q."/>
            <person name="Ohkuma M."/>
        </authorList>
    </citation>
    <scope>NUCLEOTIDE SEQUENCE</scope>
    <source>
        <strain evidence="1">JCM 4122</strain>
    </source>
</reference>
<comment type="caution">
    <text evidence="1">The sequence shown here is derived from an EMBL/GenBank/DDBJ whole genome shotgun (WGS) entry which is preliminary data.</text>
</comment>
<protein>
    <submittedName>
        <fullName evidence="1">Uncharacterized protein</fullName>
    </submittedName>
</protein>
<dbReference type="RefSeq" id="WP_190044181.1">
    <property type="nucleotide sequence ID" value="NZ_BNBE01000003.1"/>
</dbReference>
<proteinExistence type="predicted"/>
<name>A0A919BW86_STRFL</name>